<feature type="transmembrane region" description="Helical" evidence="1">
    <location>
        <begin position="244"/>
        <end position="268"/>
    </location>
</feature>
<dbReference type="GO" id="GO:0098855">
    <property type="term" value="C:HCN channel complex"/>
    <property type="evidence" value="ECO:0000318"/>
    <property type="project" value="GO_Central"/>
</dbReference>
<dbReference type="GO" id="GO:0005249">
    <property type="term" value="F:voltage-gated potassium channel activity"/>
    <property type="evidence" value="ECO:0000318"/>
    <property type="project" value="GO_Central"/>
</dbReference>
<evidence type="ECO:0000313" key="3">
    <source>
        <dbReference type="EMBL" id="EFA07174.2"/>
    </source>
</evidence>
<dbReference type="GO" id="GO:0035725">
    <property type="term" value="P:sodium ion transmembrane transport"/>
    <property type="evidence" value="ECO:0000318"/>
    <property type="project" value="GO_Central"/>
</dbReference>
<reference evidence="3 4" key="1">
    <citation type="journal article" date="2008" name="Nature">
        <title>The genome of the model beetle and pest Tribolium castaneum.</title>
        <authorList>
            <consortium name="Tribolium Genome Sequencing Consortium"/>
            <person name="Richards S."/>
            <person name="Gibbs R.A."/>
            <person name="Weinstock G.M."/>
            <person name="Brown S.J."/>
            <person name="Denell R."/>
            <person name="Beeman R.W."/>
            <person name="Gibbs R."/>
            <person name="Beeman R.W."/>
            <person name="Brown S.J."/>
            <person name="Bucher G."/>
            <person name="Friedrich M."/>
            <person name="Grimmelikhuijzen C.J."/>
            <person name="Klingler M."/>
            <person name="Lorenzen M."/>
            <person name="Richards S."/>
            <person name="Roth S."/>
            <person name="Schroder R."/>
            <person name="Tautz D."/>
            <person name="Zdobnov E.M."/>
            <person name="Muzny D."/>
            <person name="Gibbs R.A."/>
            <person name="Weinstock G.M."/>
            <person name="Attaway T."/>
            <person name="Bell S."/>
            <person name="Buhay C.J."/>
            <person name="Chandrabose M.N."/>
            <person name="Chavez D."/>
            <person name="Clerk-Blankenburg K.P."/>
            <person name="Cree A."/>
            <person name="Dao M."/>
            <person name="Davis C."/>
            <person name="Chacko J."/>
            <person name="Dinh H."/>
            <person name="Dugan-Rocha S."/>
            <person name="Fowler G."/>
            <person name="Garner T.T."/>
            <person name="Garnes J."/>
            <person name="Gnirke A."/>
            <person name="Hawes A."/>
            <person name="Hernandez J."/>
            <person name="Hines S."/>
            <person name="Holder M."/>
            <person name="Hume J."/>
            <person name="Jhangiani S.N."/>
            <person name="Joshi V."/>
            <person name="Khan Z.M."/>
            <person name="Jackson L."/>
            <person name="Kovar C."/>
            <person name="Kowis A."/>
            <person name="Lee S."/>
            <person name="Lewis L.R."/>
            <person name="Margolis J."/>
            <person name="Morgan M."/>
            <person name="Nazareth L.V."/>
            <person name="Nguyen N."/>
            <person name="Okwuonu G."/>
            <person name="Parker D."/>
            <person name="Richards S."/>
            <person name="Ruiz S.J."/>
            <person name="Santibanez J."/>
            <person name="Savard J."/>
            <person name="Scherer S.E."/>
            <person name="Schneider B."/>
            <person name="Sodergren E."/>
            <person name="Tautz D."/>
            <person name="Vattahil S."/>
            <person name="Villasana D."/>
            <person name="White C.S."/>
            <person name="Wright R."/>
            <person name="Park Y."/>
            <person name="Beeman R.W."/>
            <person name="Lord J."/>
            <person name="Oppert B."/>
            <person name="Lorenzen M."/>
            <person name="Brown S."/>
            <person name="Wang L."/>
            <person name="Savard J."/>
            <person name="Tautz D."/>
            <person name="Richards S."/>
            <person name="Weinstock G."/>
            <person name="Gibbs R.A."/>
            <person name="Liu Y."/>
            <person name="Worley K."/>
            <person name="Weinstock G."/>
            <person name="Elsik C.G."/>
            <person name="Reese J.T."/>
            <person name="Elhaik E."/>
            <person name="Landan G."/>
            <person name="Graur D."/>
            <person name="Arensburger P."/>
            <person name="Atkinson P."/>
            <person name="Beeman R.W."/>
            <person name="Beidler J."/>
            <person name="Brown S.J."/>
            <person name="Demuth J.P."/>
            <person name="Drury D.W."/>
            <person name="Du Y.Z."/>
            <person name="Fujiwara H."/>
            <person name="Lorenzen M."/>
            <person name="Maselli V."/>
            <person name="Osanai M."/>
            <person name="Park Y."/>
            <person name="Robertson H.M."/>
            <person name="Tu Z."/>
            <person name="Wang J.J."/>
            <person name="Wang S."/>
            <person name="Richards S."/>
            <person name="Song H."/>
            <person name="Zhang L."/>
            <person name="Sodergren E."/>
            <person name="Werner D."/>
            <person name="Stanke M."/>
            <person name="Morgenstern B."/>
            <person name="Solovyev V."/>
            <person name="Kosarev P."/>
            <person name="Brown G."/>
            <person name="Chen H.C."/>
            <person name="Ermolaeva O."/>
            <person name="Hlavina W."/>
            <person name="Kapustin Y."/>
            <person name="Kiryutin B."/>
            <person name="Kitts P."/>
            <person name="Maglott D."/>
            <person name="Pruitt K."/>
            <person name="Sapojnikov V."/>
            <person name="Souvorov A."/>
            <person name="Mackey A.J."/>
            <person name="Waterhouse R.M."/>
            <person name="Wyder S."/>
            <person name="Zdobnov E.M."/>
            <person name="Zdobnov E.M."/>
            <person name="Wyder S."/>
            <person name="Kriventseva E.V."/>
            <person name="Kadowaki T."/>
            <person name="Bork P."/>
            <person name="Aranda M."/>
            <person name="Bao R."/>
            <person name="Beermann A."/>
            <person name="Berns N."/>
            <person name="Bolognesi R."/>
            <person name="Bonneton F."/>
            <person name="Bopp D."/>
            <person name="Brown S.J."/>
            <person name="Bucher G."/>
            <person name="Butts T."/>
            <person name="Chaumot A."/>
            <person name="Denell R.E."/>
            <person name="Ferrier D.E."/>
            <person name="Friedrich M."/>
            <person name="Gordon C.M."/>
            <person name="Jindra M."/>
            <person name="Klingler M."/>
            <person name="Lan Q."/>
            <person name="Lattorff H.M."/>
            <person name="Laudet V."/>
            <person name="von Levetsow C."/>
            <person name="Liu Z."/>
            <person name="Lutz R."/>
            <person name="Lynch J.A."/>
            <person name="da Fonseca R.N."/>
            <person name="Posnien N."/>
            <person name="Reuter R."/>
            <person name="Roth S."/>
            <person name="Savard J."/>
            <person name="Schinko J.B."/>
            <person name="Schmitt C."/>
            <person name="Schoppmeier M."/>
            <person name="Schroder R."/>
            <person name="Shippy T.D."/>
            <person name="Simonnet F."/>
            <person name="Marques-Souza H."/>
            <person name="Tautz D."/>
            <person name="Tomoyasu Y."/>
            <person name="Trauner J."/>
            <person name="Van der Zee M."/>
            <person name="Vervoort M."/>
            <person name="Wittkopp N."/>
            <person name="Wimmer E.A."/>
            <person name="Yang X."/>
            <person name="Jones A.K."/>
            <person name="Sattelle D.B."/>
            <person name="Ebert P.R."/>
            <person name="Nelson D."/>
            <person name="Scott J.G."/>
            <person name="Beeman R.W."/>
            <person name="Muthukrishnan S."/>
            <person name="Kramer K.J."/>
            <person name="Arakane Y."/>
            <person name="Beeman R.W."/>
            <person name="Zhu Q."/>
            <person name="Hogenkamp D."/>
            <person name="Dixit R."/>
            <person name="Oppert B."/>
            <person name="Jiang H."/>
            <person name="Zou Z."/>
            <person name="Marshall J."/>
            <person name="Elpidina E."/>
            <person name="Vinokurov K."/>
            <person name="Oppert C."/>
            <person name="Zou Z."/>
            <person name="Evans J."/>
            <person name="Lu Z."/>
            <person name="Zhao P."/>
            <person name="Sumathipala N."/>
            <person name="Altincicek B."/>
            <person name="Vilcinskas A."/>
            <person name="Williams M."/>
            <person name="Hultmark D."/>
            <person name="Hetru C."/>
            <person name="Jiang H."/>
            <person name="Grimmelikhuijzen C.J."/>
            <person name="Hauser F."/>
            <person name="Cazzamali G."/>
            <person name="Williamson M."/>
            <person name="Park Y."/>
            <person name="Li B."/>
            <person name="Tanaka Y."/>
            <person name="Predel R."/>
            <person name="Neupert S."/>
            <person name="Schachtner J."/>
            <person name="Verleyen P."/>
            <person name="Raible F."/>
            <person name="Bork P."/>
            <person name="Friedrich M."/>
            <person name="Walden K.K."/>
            <person name="Robertson H.M."/>
            <person name="Angeli S."/>
            <person name="Foret S."/>
            <person name="Bucher G."/>
            <person name="Schuetz S."/>
            <person name="Maleszka R."/>
            <person name="Wimmer E.A."/>
            <person name="Beeman R.W."/>
            <person name="Lorenzen M."/>
            <person name="Tomoyasu Y."/>
            <person name="Miller S.C."/>
            <person name="Grossmann D."/>
            <person name="Bucher G."/>
        </authorList>
    </citation>
    <scope>NUCLEOTIDE SEQUENCE [LARGE SCALE GENOMIC DNA]</scope>
    <source>
        <strain evidence="3 4">Georgia GA2</strain>
    </source>
</reference>
<feature type="transmembrane region" description="Helical" evidence="1">
    <location>
        <begin position="313"/>
        <end position="332"/>
    </location>
</feature>
<sequence>MTSGPPKYNKVFAHLGHDCEMLAEDDEVEKRFPGRTCCNQFKRAVMRSILVHEKICKSCAIHLRSHGAIEKEKQRHIRYHPTSIHPFSSTRIWWELCMCGVCLFQLILVPLDVGFYAFEETMPFLRSIPFLTIRMVLDLICCVDIGLNSITGYYDEAKKEVVLHHRKIVLHYLKNQFVVDFLSSVPTHWDLFVPMGNTDGKKNWQLAVLQLISTIKYLRFFTLNNLATKLCNIFGVDFYVRHGVLMVLTMLIFWHILSCTQIFGYYLFDDKKNYAAYKNTTSFKAISRSLYDGALLIYTASYGVEEPENNYEFLMTTILWFLSKFVQIYLLARVIEFLRAKTSPKMKYSQMVKQLVEFMRHKQLPLYTQKRILTYYEFHFQKSYFRENEIYATISGQLRQEIVMQTCRQLVENVEFFRDLPLNLLVRIVSCLRSEIYLTNDVVVKANSTGNCMYFISTGTVAVYTVSGKEVCHLEDGDHFGEIALVTPEAQRVASVIAVETCELYRLDRKDFIKAIHPYPDLLEKIQKIAADRMEKTNLMEEHYKRDMATKRLY</sequence>
<dbReference type="SMART" id="SM00100">
    <property type="entry name" value="cNMP"/>
    <property type="match status" value="1"/>
</dbReference>
<name>D6WT74_TRICA</name>
<accession>D6WT74</accession>
<evidence type="ECO:0000313" key="4">
    <source>
        <dbReference type="Proteomes" id="UP000007266"/>
    </source>
</evidence>
<feature type="domain" description="Cyclic nucleotide-binding" evidence="2">
    <location>
        <begin position="416"/>
        <end position="533"/>
    </location>
</feature>
<dbReference type="GO" id="GO:0071805">
    <property type="term" value="P:potassium ion transmembrane transport"/>
    <property type="evidence" value="ECO:0000318"/>
    <property type="project" value="GO_Central"/>
</dbReference>
<dbReference type="EMBL" id="KQ971354">
    <property type="protein sequence ID" value="EFA07174.2"/>
    <property type="molecule type" value="Genomic_DNA"/>
</dbReference>
<evidence type="ECO:0000259" key="2">
    <source>
        <dbReference type="PROSITE" id="PS50042"/>
    </source>
</evidence>
<dbReference type="SUPFAM" id="SSF51206">
    <property type="entry name" value="cAMP-binding domain-like"/>
    <property type="match status" value="1"/>
</dbReference>
<dbReference type="HOGENOM" id="CLU_005746_15_2_1"/>
<reference evidence="3 4" key="2">
    <citation type="journal article" date="2010" name="Nucleic Acids Res.">
        <title>BeetleBase in 2010: revisions to provide comprehensive genomic information for Tribolium castaneum.</title>
        <authorList>
            <person name="Kim H.S."/>
            <person name="Murphy T."/>
            <person name="Xia J."/>
            <person name="Caragea D."/>
            <person name="Park Y."/>
            <person name="Beeman R.W."/>
            <person name="Lorenzen M.D."/>
            <person name="Butcher S."/>
            <person name="Manak J.R."/>
            <person name="Brown S.J."/>
        </authorList>
    </citation>
    <scope>GENOME REANNOTATION</scope>
    <source>
        <strain evidence="3 4">Georgia GA2</strain>
    </source>
</reference>
<dbReference type="InterPro" id="IPR051413">
    <property type="entry name" value="K/Na_HCN_channel"/>
</dbReference>
<dbReference type="OMA" id="HITLPWR"/>
<dbReference type="Proteomes" id="UP000007266">
    <property type="component" value="Linkage group 7"/>
</dbReference>
<dbReference type="STRING" id="7070.D6WT74"/>
<dbReference type="Pfam" id="PF00027">
    <property type="entry name" value="cNMP_binding"/>
    <property type="match status" value="1"/>
</dbReference>
<dbReference type="PROSITE" id="PS50042">
    <property type="entry name" value="CNMP_BINDING_3"/>
    <property type="match status" value="1"/>
</dbReference>
<feature type="transmembrane region" description="Helical" evidence="1">
    <location>
        <begin position="92"/>
        <end position="118"/>
    </location>
</feature>
<dbReference type="InParanoid" id="D6WT74"/>
<dbReference type="Gene3D" id="2.60.120.10">
    <property type="entry name" value="Jelly Rolls"/>
    <property type="match status" value="1"/>
</dbReference>
<keyword evidence="1" id="KW-0472">Membrane</keyword>
<dbReference type="OrthoDB" id="2021138at2759"/>
<keyword evidence="1" id="KW-1133">Transmembrane helix</keyword>
<dbReference type="eggNOG" id="KOG0498">
    <property type="taxonomic scope" value="Eukaryota"/>
</dbReference>
<dbReference type="Gene3D" id="1.10.287.630">
    <property type="entry name" value="Helix hairpin bin"/>
    <property type="match status" value="1"/>
</dbReference>
<keyword evidence="4" id="KW-1185">Reference proteome</keyword>
<keyword evidence="1" id="KW-0812">Transmembrane</keyword>
<gene>
    <name evidence="3" type="primary">AUGUSTUS-3.0.2_10173</name>
    <name evidence="3" type="ORF">TcasGA2_TC010173</name>
</gene>
<evidence type="ECO:0000256" key="1">
    <source>
        <dbReference type="SAM" id="Phobius"/>
    </source>
</evidence>
<dbReference type="GO" id="GO:0003254">
    <property type="term" value="P:regulation of membrane depolarization"/>
    <property type="evidence" value="ECO:0000318"/>
    <property type="project" value="GO_Central"/>
</dbReference>
<dbReference type="SUPFAM" id="SSF81324">
    <property type="entry name" value="Voltage-gated potassium channels"/>
    <property type="match status" value="1"/>
</dbReference>
<dbReference type="InterPro" id="IPR018490">
    <property type="entry name" value="cNMP-bd_dom_sf"/>
</dbReference>
<dbReference type="InterPro" id="IPR014710">
    <property type="entry name" value="RmlC-like_jellyroll"/>
</dbReference>
<dbReference type="Gene3D" id="1.10.287.70">
    <property type="match status" value="1"/>
</dbReference>
<dbReference type="InterPro" id="IPR000595">
    <property type="entry name" value="cNMP-bd_dom"/>
</dbReference>
<dbReference type="KEGG" id="tca:103313851"/>
<organism evidence="3 4">
    <name type="scientific">Tribolium castaneum</name>
    <name type="common">Red flour beetle</name>
    <dbReference type="NCBI Taxonomy" id="7070"/>
    <lineage>
        <taxon>Eukaryota</taxon>
        <taxon>Metazoa</taxon>
        <taxon>Ecdysozoa</taxon>
        <taxon>Arthropoda</taxon>
        <taxon>Hexapoda</taxon>
        <taxon>Insecta</taxon>
        <taxon>Pterygota</taxon>
        <taxon>Neoptera</taxon>
        <taxon>Endopterygota</taxon>
        <taxon>Coleoptera</taxon>
        <taxon>Polyphaga</taxon>
        <taxon>Cucujiformia</taxon>
        <taxon>Tenebrionidae</taxon>
        <taxon>Tenebrionidae incertae sedis</taxon>
        <taxon>Tribolium</taxon>
    </lineage>
</organism>
<dbReference type="AlphaFoldDB" id="D6WT74"/>
<protein>
    <submittedName>
        <fullName evidence="3">Potassium voltage-gated channel protein eag-like Protein</fullName>
    </submittedName>
</protein>
<dbReference type="PANTHER" id="PTHR45689:SF14">
    <property type="entry name" value="CYCLIC NUCLEOTIDE-GATED CATION CHANNEL SUBUNIT A-LIKE PROTEIN"/>
    <property type="match status" value="1"/>
</dbReference>
<dbReference type="PANTHER" id="PTHR45689">
    <property type="entry name" value="I[[H]] CHANNEL, ISOFORM E"/>
    <property type="match status" value="1"/>
</dbReference>
<proteinExistence type="predicted"/>
<dbReference type="CDD" id="cd00038">
    <property type="entry name" value="CAP_ED"/>
    <property type="match status" value="1"/>
</dbReference>